<keyword evidence="1" id="KW-0472">Membrane</keyword>
<dbReference type="RefSeq" id="WP_098028264.1">
    <property type="nucleotide sequence ID" value="NZ_CP022378.1"/>
</dbReference>
<dbReference type="KEGG" id="ccyn:CGC48_02045"/>
<keyword evidence="1" id="KW-1133">Transmembrane helix</keyword>
<dbReference type="EMBL" id="CP022378">
    <property type="protein sequence ID" value="ATA67512.1"/>
    <property type="molecule type" value="Genomic_DNA"/>
</dbReference>
<organism evidence="2 3">
    <name type="scientific">Capnocytophaga cynodegmi</name>
    <dbReference type="NCBI Taxonomy" id="28189"/>
    <lineage>
        <taxon>Bacteria</taxon>
        <taxon>Pseudomonadati</taxon>
        <taxon>Bacteroidota</taxon>
        <taxon>Flavobacteriia</taxon>
        <taxon>Flavobacteriales</taxon>
        <taxon>Flavobacteriaceae</taxon>
        <taxon>Capnocytophaga</taxon>
    </lineage>
</organism>
<evidence type="ECO:0000313" key="3">
    <source>
        <dbReference type="Proteomes" id="UP000242855"/>
    </source>
</evidence>
<name>A0A286NTT5_9FLAO</name>
<keyword evidence="1" id="KW-0812">Transmembrane</keyword>
<feature type="transmembrane region" description="Helical" evidence="1">
    <location>
        <begin position="270"/>
        <end position="299"/>
    </location>
</feature>
<feature type="transmembrane region" description="Helical" evidence="1">
    <location>
        <begin position="232"/>
        <end position="250"/>
    </location>
</feature>
<dbReference type="Proteomes" id="UP000242855">
    <property type="component" value="Chromosome"/>
</dbReference>
<evidence type="ECO:0000313" key="2">
    <source>
        <dbReference type="EMBL" id="ATA67512.1"/>
    </source>
</evidence>
<dbReference type="GeneID" id="96780574"/>
<proteinExistence type="predicted"/>
<dbReference type="AlphaFoldDB" id="A0A286NTT5"/>
<sequence length="360" mass="42061">MNRRKIYITPEQYQFYLQTGFPYEGYVIGLGYAYIEYQQIPYRRVLNKEQVNQLSQIGFSKICKLQRLDTSDKAILESYGENLLDQVIEERNGKLYVNMGDGTIVETSKNSEIQLNILNNNEYSVTVKEANSPNYKQVIGNTSDFIEQTALGERRKDLLKKLSLTVGSSSLGLSLYETFRYNKKLYKVTKGPNKGKQVDIYKRTKKGEIQLKNNKPQFRSKQAKWHYTKGRLLKAGGTILNILNLGIVMYDISENNYRPTFKQKLDLAVAIFAFVPNFGWIVSGIYFILDAFGVIDWLIEMFREESNYEFDYIEVPKTRVVEEVYFEEFSDTKLLGDWRDREININIPMLKNNEQERIKK</sequence>
<protein>
    <submittedName>
        <fullName evidence="2">Uncharacterized protein</fullName>
    </submittedName>
</protein>
<evidence type="ECO:0000256" key="1">
    <source>
        <dbReference type="SAM" id="Phobius"/>
    </source>
</evidence>
<reference evidence="2 3" key="1">
    <citation type="journal article" date="2017" name="Genome Announc.">
        <title>Twelve Complete Reference Genomes of Clinical Isolates in the Capnocytophaga Genus.</title>
        <authorList>
            <person name="Villarma A."/>
            <person name="Gulvik C.A."/>
            <person name="Rowe L.A."/>
            <person name="Sheth M."/>
            <person name="Juieng P."/>
            <person name="Nicholson A.C."/>
            <person name="Loparev V.N."/>
            <person name="McQuiston J.R."/>
        </authorList>
    </citation>
    <scope>NUCLEOTIDE SEQUENCE [LARGE SCALE GENOMIC DNA]</scope>
    <source>
        <strain evidence="2 3">G7591</strain>
    </source>
</reference>
<gene>
    <name evidence="2" type="ORF">CGC48_02045</name>
</gene>
<accession>A0A286NTT5</accession>